<proteinExistence type="predicted"/>
<feature type="domain" description="Glycosyl transferase family 1" evidence="1">
    <location>
        <begin position="182"/>
        <end position="334"/>
    </location>
</feature>
<dbReference type="EC" id="2.4.1.52" evidence="2"/>
<sequence length="361" mass="41571">MKIAYIINGLWNSAGMERVFTVRANFLCNYFDITFITKGQGGRPDYFKLDKRIHRIDISDNIPYKDGLQKILLANRYDITVATGGIESHYLYKIKDGSKKIYEFHFSYDMSKIWKKGIKNSIRRFLAIQYQKFGRIYVASHYDKVVVLNKADCNKWRRWLPKTIYIYNPSTITCEQATTCENKRAIAVGRLNIQKGFDYLIDVWERVHQKFPDWQLDIFGEGALRSELQAKIQEKGLANIINLKGITNDIVKEYQKHSIYLMSSRSEGFPLVLIEASACGLPIVSFDCPSGPSEIVEHGGNGFLVSPVGNIDAMANRVMQLMADKSLRQEMGRRSLELSQRFKLENIATEWIELYNQLVSS</sequence>
<dbReference type="RefSeq" id="WP_025879463.1">
    <property type="nucleotide sequence ID" value="NZ_LR134384.1"/>
</dbReference>
<accession>A0A448L7I0</accession>
<dbReference type="GeneID" id="85012750"/>
<keyword evidence="2" id="KW-0328">Glycosyltransferase</keyword>
<dbReference type="GO" id="GO:0047265">
    <property type="term" value="F:poly(glycerol-phosphate) alpha-glucosyltransferase activity"/>
    <property type="evidence" value="ECO:0007669"/>
    <property type="project" value="UniProtKB-EC"/>
</dbReference>
<dbReference type="PANTHER" id="PTHR12526:SF630">
    <property type="entry name" value="GLYCOSYLTRANSFERASE"/>
    <property type="match status" value="1"/>
</dbReference>
<dbReference type="SUPFAM" id="SSF53756">
    <property type="entry name" value="UDP-Glycosyltransferase/glycogen phosphorylase"/>
    <property type="match status" value="1"/>
</dbReference>
<protein>
    <submittedName>
        <fullName evidence="2">Probable poly(Glycerol-phosphate) alpha-glucosyltransferase</fullName>
        <ecNumber evidence="2">2.4.1.52</ecNumber>
    </submittedName>
</protein>
<evidence type="ECO:0000313" key="3">
    <source>
        <dbReference type="Proteomes" id="UP000274578"/>
    </source>
</evidence>
<dbReference type="KEGG" id="poc:NCTC13071_01966"/>
<dbReference type="Proteomes" id="UP000274578">
    <property type="component" value="Chromosome 1"/>
</dbReference>
<dbReference type="EMBL" id="LR134384">
    <property type="protein sequence ID" value="VEH15950.1"/>
    <property type="molecule type" value="Genomic_DNA"/>
</dbReference>
<evidence type="ECO:0000313" key="2">
    <source>
        <dbReference type="EMBL" id="VEH15950.1"/>
    </source>
</evidence>
<dbReference type="AlphaFoldDB" id="A0A448L7I0"/>
<dbReference type="InterPro" id="IPR001296">
    <property type="entry name" value="Glyco_trans_1"/>
</dbReference>
<name>A0A448L7I0_9BACT</name>
<keyword evidence="2" id="KW-0808">Transferase</keyword>
<organism evidence="2 3">
    <name type="scientific">Segatella oris</name>
    <dbReference type="NCBI Taxonomy" id="28135"/>
    <lineage>
        <taxon>Bacteria</taxon>
        <taxon>Pseudomonadati</taxon>
        <taxon>Bacteroidota</taxon>
        <taxon>Bacteroidia</taxon>
        <taxon>Bacteroidales</taxon>
        <taxon>Prevotellaceae</taxon>
        <taxon>Segatella</taxon>
    </lineage>
</organism>
<reference evidence="2 3" key="1">
    <citation type="submission" date="2018-12" db="EMBL/GenBank/DDBJ databases">
        <authorList>
            <consortium name="Pathogen Informatics"/>
        </authorList>
    </citation>
    <scope>NUCLEOTIDE SEQUENCE [LARGE SCALE GENOMIC DNA]</scope>
    <source>
        <strain evidence="2 3">NCTC13071</strain>
    </source>
</reference>
<dbReference type="PANTHER" id="PTHR12526">
    <property type="entry name" value="GLYCOSYLTRANSFERASE"/>
    <property type="match status" value="1"/>
</dbReference>
<dbReference type="Pfam" id="PF00534">
    <property type="entry name" value="Glycos_transf_1"/>
    <property type="match status" value="1"/>
</dbReference>
<evidence type="ECO:0000259" key="1">
    <source>
        <dbReference type="Pfam" id="PF00534"/>
    </source>
</evidence>
<dbReference type="Gene3D" id="3.40.50.2000">
    <property type="entry name" value="Glycogen Phosphorylase B"/>
    <property type="match status" value="2"/>
</dbReference>
<gene>
    <name evidence="2" type="primary">tagE_1</name>
    <name evidence="2" type="ORF">NCTC13071_01966</name>
</gene>
<dbReference type="CDD" id="cd03820">
    <property type="entry name" value="GT4_AmsD-like"/>
    <property type="match status" value="1"/>
</dbReference>